<feature type="compositionally biased region" description="Polar residues" evidence="4">
    <location>
        <begin position="92"/>
        <end position="114"/>
    </location>
</feature>
<feature type="binding site" evidence="2">
    <location>
        <position position="354"/>
    </location>
    <ligand>
        <name>substrate</name>
    </ligand>
</feature>
<name>A0A1L9WM98_ASPA1</name>
<reference evidence="6" key="1">
    <citation type="journal article" date="2017" name="Genome Biol.">
        <title>Comparative genomics reveals high biological diversity and specific adaptations in the industrially and medically important fungal genus Aspergillus.</title>
        <authorList>
            <person name="de Vries R.P."/>
            <person name="Riley R."/>
            <person name="Wiebenga A."/>
            <person name="Aguilar-Osorio G."/>
            <person name="Amillis S."/>
            <person name="Uchima C.A."/>
            <person name="Anderluh G."/>
            <person name="Asadollahi M."/>
            <person name="Askin M."/>
            <person name="Barry K."/>
            <person name="Battaglia E."/>
            <person name="Bayram O."/>
            <person name="Benocci T."/>
            <person name="Braus-Stromeyer S.A."/>
            <person name="Caldana C."/>
            <person name="Canovas D."/>
            <person name="Cerqueira G.C."/>
            <person name="Chen F."/>
            <person name="Chen W."/>
            <person name="Choi C."/>
            <person name="Clum A."/>
            <person name="Dos Santos R.A."/>
            <person name="Damasio A.R."/>
            <person name="Diallinas G."/>
            <person name="Emri T."/>
            <person name="Fekete E."/>
            <person name="Flipphi M."/>
            <person name="Freyberg S."/>
            <person name="Gallo A."/>
            <person name="Gournas C."/>
            <person name="Habgood R."/>
            <person name="Hainaut M."/>
            <person name="Harispe M.L."/>
            <person name="Henrissat B."/>
            <person name="Hilden K.S."/>
            <person name="Hope R."/>
            <person name="Hossain A."/>
            <person name="Karabika E."/>
            <person name="Karaffa L."/>
            <person name="Karanyi Z."/>
            <person name="Krasevec N."/>
            <person name="Kuo A."/>
            <person name="Kusch H."/>
            <person name="LaButti K."/>
            <person name="Lagendijk E.L."/>
            <person name="Lapidus A."/>
            <person name="Levasseur A."/>
            <person name="Lindquist E."/>
            <person name="Lipzen A."/>
            <person name="Logrieco A.F."/>
            <person name="MacCabe A."/>
            <person name="Maekelae M.R."/>
            <person name="Malavazi I."/>
            <person name="Melin P."/>
            <person name="Meyer V."/>
            <person name="Mielnichuk N."/>
            <person name="Miskei M."/>
            <person name="Molnar A.P."/>
            <person name="Mule G."/>
            <person name="Ngan C.Y."/>
            <person name="Orejas M."/>
            <person name="Orosz E."/>
            <person name="Ouedraogo J.P."/>
            <person name="Overkamp K.M."/>
            <person name="Park H.-S."/>
            <person name="Perrone G."/>
            <person name="Piumi F."/>
            <person name="Punt P.J."/>
            <person name="Ram A.F."/>
            <person name="Ramon A."/>
            <person name="Rauscher S."/>
            <person name="Record E."/>
            <person name="Riano-Pachon D.M."/>
            <person name="Robert V."/>
            <person name="Roehrig J."/>
            <person name="Ruller R."/>
            <person name="Salamov A."/>
            <person name="Salih N.S."/>
            <person name="Samson R.A."/>
            <person name="Sandor E."/>
            <person name="Sanguinetti M."/>
            <person name="Schuetze T."/>
            <person name="Sepcic K."/>
            <person name="Shelest E."/>
            <person name="Sherlock G."/>
            <person name="Sophianopoulou V."/>
            <person name="Squina F.M."/>
            <person name="Sun H."/>
            <person name="Susca A."/>
            <person name="Todd R.B."/>
            <person name="Tsang A."/>
            <person name="Unkles S.E."/>
            <person name="van de Wiele N."/>
            <person name="van Rossen-Uffink D."/>
            <person name="Oliveira J.V."/>
            <person name="Vesth T.C."/>
            <person name="Visser J."/>
            <person name="Yu J.-H."/>
            <person name="Zhou M."/>
            <person name="Andersen M.R."/>
            <person name="Archer D.B."/>
            <person name="Baker S.E."/>
            <person name="Benoit I."/>
            <person name="Brakhage A.A."/>
            <person name="Braus G.H."/>
            <person name="Fischer R."/>
            <person name="Frisvad J.C."/>
            <person name="Goldman G.H."/>
            <person name="Houbraken J."/>
            <person name="Oakley B."/>
            <person name="Pocsi I."/>
            <person name="Scazzocchio C."/>
            <person name="Seiboth B."/>
            <person name="vanKuyk P.A."/>
            <person name="Wortman J."/>
            <person name="Dyer P.S."/>
            <person name="Grigoriev I.V."/>
        </authorList>
    </citation>
    <scope>NUCLEOTIDE SEQUENCE [LARGE SCALE GENOMIC DNA]</scope>
    <source>
        <strain evidence="6">ATCC 16872 / CBS 172.66 / WB 5094</strain>
    </source>
</reference>
<feature type="compositionally biased region" description="Basic and acidic residues" evidence="4">
    <location>
        <begin position="199"/>
        <end position="219"/>
    </location>
</feature>
<dbReference type="Gene3D" id="3.30.870.10">
    <property type="entry name" value="Endonuclease Chain A"/>
    <property type="match status" value="2"/>
</dbReference>
<dbReference type="PANTHER" id="PTHR12415">
    <property type="entry name" value="TYROSYL-DNA PHOSPHODIESTERASE 1"/>
    <property type="match status" value="1"/>
</dbReference>
<evidence type="ECO:0000256" key="2">
    <source>
        <dbReference type="PIRSR" id="PIRSR610347-2"/>
    </source>
</evidence>
<dbReference type="GO" id="GO:0006281">
    <property type="term" value="P:DNA repair"/>
    <property type="evidence" value="ECO:0007669"/>
    <property type="project" value="InterPro"/>
</dbReference>
<keyword evidence="6" id="KW-1185">Reference proteome</keyword>
<evidence type="ECO:0008006" key="7">
    <source>
        <dbReference type="Google" id="ProtNLM"/>
    </source>
</evidence>
<evidence type="ECO:0000256" key="3">
    <source>
        <dbReference type="PIRSR" id="PIRSR610347-3"/>
    </source>
</evidence>
<dbReference type="Gene3D" id="6.10.140.100">
    <property type="match status" value="1"/>
</dbReference>
<dbReference type="GO" id="GO:0017005">
    <property type="term" value="F:3'-tyrosyl-DNA phosphodiesterase activity"/>
    <property type="evidence" value="ECO:0007669"/>
    <property type="project" value="TreeGrafter"/>
</dbReference>
<feature type="region of interest" description="Disordered" evidence="4">
    <location>
        <begin position="199"/>
        <end position="233"/>
    </location>
</feature>
<dbReference type="AlphaFoldDB" id="A0A1L9WM98"/>
<dbReference type="STRING" id="690307.A0A1L9WM98"/>
<dbReference type="PROSITE" id="PS50330">
    <property type="entry name" value="UIM"/>
    <property type="match status" value="1"/>
</dbReference>
<evidence type="ECO:0000256" key="1">
    <source>
        <dbReference type="PIRSR" id="PIRSR610347-1"/>
    </source>
</evidence>
<feature type="compositionally biased region" description="Basic and acidic residues" evidence="4">
    <location>
        <begin position="21"/>
        <end position="37"/>
    </location>
</feature>
<evidence type="ECO:0000313" key="5">
    <source>
        <dbReference type="EMBL" id="OJJ97293.1"/>
    </source>
</evidence>
<proteinExistence type="predicted"/>
<evidence type="ECO:0000313" key="6">
    <source>
        <dbReference type="Proteomes" id="UP000184546"/>
    </source>
</evidence>
<dbReference type="InterPro" id="IPR003903">
    <property type="entry name" value="UIM_dom"/>
</dbReference>
<feature type="compositionally biased region" description="Low complexity" evidence="4">
    <location>
        <begin position="154"/>
        <end position="165"/>
    </location>
</feature>
<dbReference type="OrthoDB" id="47785at2759"/>
<accession>A0A1L9WM98</accession>
<dbReference type="RefSeq" id="XP_020053633.1">
    <property type="nucleotide sequence ID" value="XM_020196721.1"/>
</dbReference>
<feature type="region of interest" description="Disordered" evidence="4">
    <location>
        <begin position="21"/>
        <end position="165"/>
    </location>
</feature>
<feature type="active site" description="Nucleophile" evidence="1">
    <location>
        <position position="352"/>
    </location>
</feature>
<dbReference type="Proteomes" id="UP000184546">
    <property type="component" value="Unassembled WGS sequence"/>
</dbReference>
<dbReference type="InterPro" id="IPR010347">
    <property type="entry name" value="Tdp1"/>
</dbReference>
<dbReference type="CDD" id="cd09122">
    <property type="entry name" value="PLDc_Tdp1_1"/>
    <property type="match status" value="1"/>
</dbReference>
<sequence length="739" mass="81501">MHSEDGDDPELRAAIAASLVDIRDSADEPPSRRREQAVVDLTGETESESDNDVVPFYPKSRSVIGSETDDEEDEDMKRAIALSLKESREVQDPSSASPPTVRETSTDPSLNPPSLINLEVDDDDDDDTKRAIAASMLSVTSQPPGALQTATEQASASRISASTSTTTIRDDATQVEPVKPIGIFGLDRKQMEQERLARLAKRKAADDTSLNERESKSSKIEATPTPRISKPVQDSEIARVTSAYSSALTSSPLQYPEGVVKKTWASGFPRQGDDIKIEEVLQKADLELAVLSSFMWDLDWLFSKTDTRSTRFLLMMQAKDDATKRQYESEAAALRNVRLCFPPMDGQVNCMHSKLMLLFHPTYVRIAVPTANLTNYDWGEMNGVMENSVFLIDLPKIDVKKQECPTTAFYEDLVYFLKACTLHENIIAKLRSFDFATTAKYAFVHTIGGAHTGTAWERTGYCGLGRAVERMGLRTSNPMNIDFVTSSLGSLTDDFLRSIYLASQGDTGITDLTLRTSKTSPAKHLTDPTTLIPHSTASEWKDDRFRVYFPSQATVAASKGGPNCAGTVCFQSRWYEGAKFPRHVLRDCESQRRGMLMHNKILYVRPDEPIPLAPQDKNKACRAWAYVGSANLSESAWGRLVLDRTTKQPKLNCRNWECGVVVPVFENRNKSDAVANSTSTSTSTTSSASSSQTQTQNDDDDGTGGGGLVGLFAGTVPVPMRVPGRYYEGGRKPWFFSEG</sequence>
<feature type="compositionally biased region" description="Polar residues" evidence="4">
    <location>
        <begin position="137"/>
        <end position="153"/>
    </location>
</feature>
<protein>
    <recommendedName>
        <fullName evidence="7">PLD phosphodiesterase domain-containing protein</fullName>
    </recommendedName>
</protein>
<feature type="region of interest" description="Disordered" evidence="4">
    <location>
        <begin position="672"/>
        <end position="710"/>
    </location>
</feature>
<dbReference type="GO" id="GO:0005634">
    <property type="term" value="C:nucleus"/>
    <property type="evidence" value="ECO:0007669"/>
    <property type="project" value="InterPro"/>
</dbReference>
<feature type="active site" description="Proton donor/acceptor" evidence="1">
    <location>
        <position position="598"/>
    </location>
</feature>
<gene>
    <name evidence="5" type="ORF">ASPACDRAFT_124179</name>
</gene>
<feature type="site" description="Interaction with DNA" evidence="3">
    <location>
        <position position="633"/>
    </location>
</feature>
<dbReference type="SMART" id="SM00726">
    <property type="entry name" value="UIM"/>
    <property type="match status" value="3"/>
</dbReference>
<dbReference type="OMA" id="FPPMDGQ"/>
<dbReference type="PANTHER" id="PTHR12415:SF4">
    <property type="entry name" value="TYROSYL-DNA PHOSPHODIESTERASE DOMAIN-CONTAINING PROTEIN"/>
    <property type="match status" value="1"/>
</dbReference>
<dbReference type="EMBL" id="KV878983">
    <property type="protein sequence ID" value="OJJ97293.1"/>
    <property type="molecule type" value="Genomic_DNA"/>
</dbReference>
<dbReference type="GeneID" id="30970535"/>
<dbReference type="SUPFAM" id="SSF56024">
    <property type="entry name" value="Phospholipase D/nuclease"/>
    <property type="match status" value="2"/>
</dbReference>
<dbReference type="GO" id="GO:0003690">
    <property type="term" value="F:double-stranded DNA binding"/>
    <property type="evidence" value="ECO:0007669"/>
    <property type="project" value="TreeGrafter"/>
</dbReference>
<dbReference type="GO" id="GO:0003697">
    <property type="term" value="F:single-stranded DNA binding"/>
    <property type="evidence" value="ECO:0007669"/>
    <property type="project" value="TreeGrafter"/>
</dbReference>
<dbReference type="Pfam" id="PF06087">
    <property type="entry name" value="Tyr-DNA_phospho"/>
    <property type="match status" value="1"/>
</dbReference>
<evidence type="ECO:0000256" key="4">
    <source>
        <dbReference type="SAM" id="MobiDB-lite"/>
    </source>
</evidence>
<organism evidence="5 6">
    <name type="scientific">Aspergillus aculeatus (strain ATCC 16872 / CBS 172.66 / WB 5094)</name>
    <dbReference type="NCBI Taxonomy" id="690307"/>
    <lineage>
        <taxon>Eukaryota</taxon>
        <taxon>Fungi</taxon>
        <taxon>Dikarya</taxon>
        <taxon>Ascomycota</taxon>
        <taxon>Pezizomycotina</taxon>
        <taxon>Eurotiomycetes</taxon>
        <taxon>Eurotiomycetidae</taxon>
        <taxon>Eurotiales</taxon>
        <taxon>Aspergillaceae</taxon>
        <taxon>Aspergillus</taxon>
        <taxon>Aspergillus subgen. Circumdati</taxon>
    </lineage>
</organism>
<feature type="binding site" evidence="2">
    <location>
        <position position="600"/>
    </location>
    <ligand>
        <name>substrate</name>
    </ligand>
</feature>
<dbReference type="Pfam" id="PF02809">
    <property type="entry name" value="UIM"/>
    <property type="match status" value="2"/>
</dbReference>
<dbReference type="Pfam" id="PF23625">
    <property type="entry name" value="UIM_2"/>
    <property type="match status" value="1"/>
</dbReference>
<feature type="compositionally biased region" description="Low complexity" evidence="4">
    <location>
        <begin position="672"/>
        <end position="696"/>
    </location>
</feature>
<dbReference type="VEuPathDB" id="FungiDB:ASPACDRAFT_124179"/>